<comment type="caution">
    <text evidence="1">The sequence shown here is derived from an EMBL/GenBank/DDBJ whole genome shotgun (WGS) entry which is preliminary data.</text>
</comment>
<reference evidence="1 2" key="1">
    <citation type="submission" date="2012-12" db="EMBL/GenBank/DDBJ databases">
        <title>Whole genome shotgun sequence of Gordonia sihwensis NBRC 108236.</title>
        <authorList>
            <person name="Yoshida I."/>
            <person name="Hosoyama A."/>
            <person name="Tsuchikane K."/>
            <person name="Ando Y."/>
            <person name="Baba S."/>
            <person name="Ohji S."/>
            <person name="Hamada M."/>
            <person name="Tamura T."/>
            <person name="Yamazoe A."/>
            <person name="Yamazaki S."/>
            <person name="Fujita N."/>
        </authorList>
    </citation>
    <scope>NUCLEOTIDE SEQUENCE [LARGE SCALE GENOMIC DNA]</scope>
    <source>
        <strain evidence="1 2">NBRC 108236</strain>
    </source>
</reference>
<proteinExistence type="predicted"/>
<evidence type="ECO:0000313" key="2">
    <source>
        <dbReference type="Proteomes" id="UP000035083"/>
    </source>
</evidence>
<dbReference type="AlphaFoldDB" id="L7LHM1"/>
<keyword evidence="2" id="KW-1185">Reference proteome</keyword>
<protein>
    <recommendedName>
        <fullName evidence="3">ParB/Sulfiredoxin domain-containing protein</fullName>
    </recommendedName>
</protein>
<evidence type="ECO:0008006" key="3">
    <source>
        <dbReference type="Google" id="ProtNLM"/>
    </source>
</evidence>
<gene>
    <name evidence="1" type="ORF">GSI01S_10_02020</name>
</gene>
<evidence type="ECO:0000313" key="1">
    <source>
        <dbReference type="EMBL" id="GAC60610.1"/>
    </source>
</evidence>
<sequence length="272" mass="30439">MSNVPNVSIETITPEIAERYLTKNTHNRNVREVRVNAYAADMENGDWKWNGEAIKFAEDGTLLDGQHRLHAIVRSGITVQMLVIRDLPKSTQHTMDTGANRKFSDVLKLRGEEHYVGLAAAVRGVYLWNQGFRTFGGGSRSSVSNSVLLHELDRNPWLRDVVPLLTRVSHNAFLPIQVSAAIFHACSNIEPDDATDFFEKLSHGIDQNVDQPIFTLAKLLQKNRSNTTGKLSSTYLAAVTVKSWNAYRAGETVGYLRFVPGGRNPEHFPEPK</sequence>
<dbReference type="EMBL" id="BANU01000010">
    <property type="protein sequence ID" value="GAC60610.1"/>
    <property type="molecule type" value="Genomic_DNA"/>
</dbReference>
<accession>L7LHM1</accession>
<organism evidence="1 2">
    <name type="scientific">Gordonia sihwensis NBRC 108236</name>
    <dbReference type="NCBI Taxonomy" id="1223544"/>
    <lineage>
        <taxon>Bacteria</taxon>
        <taxon>Bacillati</taxon>
        <taxon>Actinomycetota</taxon>
        <taxon>Actinomycetes</taxon>
        <taxon>Mycobacteriales</taxon>
        <taxon>Gordoniaceae</taxon>
        <taxon>Gordonia</taxon>
    </lineage>
</organism>
<dbReference type="eggNOG" id="ENOG5032YZS">
    <property type="taxonomic scope" value="Bacteria"/>
</dbReference>
<dbReference type="Proteomes" id="UP000035083">
    <property type="component" value="Unassembled WGS sequence"/>
</dbReference>
<name>L7LHM1_9ACTN</name>